<sequence>MEQVMWDGGRGTGGGEVDEERCPAGVIVTLTPAQPNSELVSICTTTDNMNKNFKWVERGYGKNSIKLLHVRRDSAVHSIKEFVVSTQLTLASDKDYIHGDNADVVATDSQKNTVYILAKKHGVTSPEDFALLLCSHFLAKYPHVQEVVITVDAYPWRRQVVEGRAHNHSFIYSPECLHTCKVDQKRGEEPLVTTGLEGMRVLKTTQSAFVNFVSDEFRTLPDMKDRIFSTIVSSSWQYNKHKGVDFGKIWVTILKIINDKFSGPPDTGIFSPSVQNTVHLIQQAALTDVPEISQIKVTMPNKHYYTVDLSKFKEVGSKDNNEVFLPVDTPSGNIMAVLSREDPCQVKSKL</sequence>
<evidence type="ECO:0000256" key="7">
    <source>
        <dbReference type="ARBA" id="ARBA00022631"/>
    </source>
</evidence>
<dbReference type="PANTHER" id="PTHR42874">
    <property type="entry name" value="URICASE"/>
    <property type="match status" value="1"/>
</dbReference>
<evidence type="ECO:0000256" key="8">
    <source>
        <dbReference type="ARBA" id="ARBA00023002"/>
    </source>
</evidence>
<feature type="binding site" evidence="14">
    <location>
        <position position="107"/>
    </location>
    <ligand>
        <name>O2</name>
        <dbReference type="ChEBI" id="CHEBI:15379"/>
    </ligand>
</feature>
<dbReference type="PRINTS" id="PR00093">
    <property type="entry name" value="URICASE"/>
</dbReference>
<comment type="catalytic activity">
    <reaction evidence="11 12 15">
        <text>urate + O2 + H2O = 5-hydroxyisourate + H2O2</text>
        <dbReference type="Rhea" id="RHEA:21368"/>
        <dbReference type="ChEBI" id="CHEBI:15377"/>
        <dbReference type="ChEBI" id="CHEBI:15379"/>
        <dbReference type="ChEBI" id="CHEBI:16240"/>
        <dbReference type="ChEBI" id="CHEBI:17775"/>
        <dbReference type="ChEBI" id="CHEBI:18072"/>
        <dbReference type="EC" id="1.7.3.3"/>
    </reaction>
</comment>
<evidence type="ECO:0000313" key="17">
    <source>
        <dbReference type="Proteomes" id="UP000747542"/>
    </source>
</evidence>
<feature type="binding site" evidence="14">
    <location>
        <position position="301"/>
    </location>
    <ligand>
        <name>O2</name>
        <dbReference type="ChEBI" id="CHEBI:15379"/>
    </ligand>
</feature>
<evidence type="ECO:0000256" key="14">
    <source>
        <dbReference type="PIRSR" id="PIRSR000241-2"/>
    </source>
</evidence>
<feature type="binding site" evidence="14">
    <location>
        <position position="275"/>
    </location>
    <ligand>
        <name>urate</name>
        <dbReference type="ChEBI" id="CHEBI:17775"/>
    </ligand>
</feature>
<feature type="binding site" evidence="14">
    <location>
        <position position="108"/>
    </location>
    <ligand>
        <name>5-hydroxyisourate</name>
        <dbReference type="ChEBI" id="CHEBI:18072"/>
    </ligand>
</feature>
<evidence type="ECO:0000256" key="1">
    <source>
        <dbReference type="ARBA" id="ARBA00003860"/>
    </source>
</evidence>
<feature type="binding site" evidence="14">
    <location>
        <position position="209"/>
    </location>
    <ligand>
        <name>urate</name>
        <dbReference type="ChEBI" id="CHEBI:17775"/>
    </ligand>
</feature>
<feature type="active site" description="Charge relay system" evidence="13">
    <location>
        <position position="107"/>
    </location>
</feature>
<comment type="subcellular location">
    <subcellularLocation>
        <location evidence="2 12">Peroxisome</location>
    </subcellularLocation>
</comment>
<feature type="binding site" evidence="14">
    <location>
        <position position="107"/>
    </location>
    <ligand>
        <name>urate</name>
        <dbReference type="ChEBI" id="CHEBI:17775"/>
    </ligand>
</feature>
<comment type="function">
    <text evidence="1 12 15">Catalyzes the oxidation of uric acid to 5-hydroxyisourate, which is further processed to form (S)-allantoin.</text>
</comment>
<dbReference type="EMBL" id="JAHLQT010010676">
    <property type="protein sequence ID" value="KAG7172529.1"/>
    <property type="molecule type" value="Genomic_DNA"/>
</dbReference>
<reference evidence="16" key="1">
    <citation type="journal article" date="2021" name="Sci. Adv.">
        <title>The American lobster genome reveals insights on longevity, neural, and immune adaptations.</title>
        <authorList>
            <person name="Polinski J.M."/>
            <person name="Zimin A.V."/>
            <person name="Clark K.F."/>
            <person name="Kohn A.B."/>
            <person name="Sadowski N."/>
            <person name="Timp W."/>
            <person name="Ptitsyn A."/>
            <person name="Khanna P."/>
            <person name="Romanova D.Y."/>
            <person name="Williams P."/>
            <person name="Greenwood S.J."/>
            <person name="Moroz L.L."/>
            <person name="Walt D.R."/>
            <person name="Bodnar A.G."/>
        </authorList>
    </citation>
    <scope>NUCLEOTIDE SEQUENCE</scope>
    <source>
        <strain evidence="16">GMGI-L3</strain>
    </source>
</reference>
<evidence type="ECO:0000256" key="13">
    <source>
        <dbReference type="PIRSR" id="PIRSR000241-1"/>
    </source>
</evidence>
<keyword evidence="17" id="KW-1185">Reference proteome</keyword>
<organism evidence="16 17">
    <name type="scientific">Homarus americanus</name>
    <name type="common">American lobster</name>
    <dbReference type="NCBI Taxonomy" id="6706"/>
    <lineage>
        <taxon>Eukaryota</taxon>
        <taxon>Metazoa</taxon>
        <taxon>Ecdysozoa</taxon>
        <taxon>Arthropoda</taxon>
        <taxon>Crustacea</taxon>
        <taxon>Multicrustacea</taxon>
        <taxon>Malacostraca</taxon>
        <taxon>Eumalacostraca</taxon>
        <taxon>Eucarida</taxon>
        <taxon>Decapoda</taxon>
        <taxon>Pleocyemata</taxon>
        <taxon>Astacidea</taxon>
        <taxon>Nephropoidea</taxon>
        <taxon>Nephropidae</taxon>
        <taxon>Homarus</taxon>
    </lineage>
</organism>
<feature type="binding site" evidence="14">
    <location>
        <position position="275"/>
    </location>
    <ligand>
        <name>5-hydroxyisourate</name>
        <dbReference type="ChEBI" id="CHEBI:18072"/>
    </ligand>
</feature>
<dbReference type="Pfam" id="PF01014">
    <property type="entry name" value="Uricase"/>
    <property type="match status" value="2"/>
</dbReference>
<dbReference type="Proteomes" id="UP000747542">
    <property type="component" value="Unassembled WGS sequence"/>
</dbReference>
<evidence type="ECO:0000256" key="2">
    <source>
        <dbReference type="ARBA" id="ARBA00004275"/>
    </source>
</evidence>
<feature type="binding site" evidence="14">
    <location>
        <position position="209"/>
    </location>
    <ligand>
        <name>5-hydroxyisourate</name>
        <dbReference type="ChEBI" id="CHEBI:18072"/>
    </ligand>
</feature>
<dbReference type="PANTHER" id="PTHR42874:SF1">
    <property type="entry name" value="URICASE"/>
    <property type="match status" value="1"/>
</dbReference>
<comment type="similarity">
    <text evidence="4 12 15">Belongs to the uricase family.</text>
</comment>
<dbReference type="FunFam" id="3.10.270.10:FF:000001">
    <property type="entry name" value="Uricase"/>
    <property type="match status" value="1"/>
</dbReference>
<feature type="binding site" evidence="14">
    <location>
        <position position="226"/>
    </location>
    <ligand>
        <name>5-hydroxyisourate</name>
        <dbReference type="ChEBI" id="CHEBI:18072"/>
    </ligand>
</feature>
<evidence type="ECO:0000256" key="12">
    <source>
        <dbReference type="PIRNR" id="PIRNR000241"/>
    </source>
</evidence>
<dbReference type="SUPFAM" id="SSF55620">
    <property type="entry name" value="Tetrahydrobiopterin biosynthesis enzymes-like"/>
    <property type="match status" value="2"/>
</dbReference>
<keyword evidence="7 12" id="KW-0659">Purine metabolism</keyword>
<evidence type="ECO:0000256" key="10">
    <source>
        <dbReference type="ARBA" id="ARBA00031317"/>
    </source>
</evidence>
<dbReference type="Gene3D" id="3.10.270.10">
    <property type="entry name" value="Urate Oxidase"/>
    <property type="match status" value="1"/>
</dbReference>
<feature type="active site" description="Charge relay system" evidence="13">
    <location>
        <position position="62"/>
    </location>
</feature>
<keyword evidence="8 12" id="KW-0560">Oxidoreductase</keyword>
<feature type="binding site" evidence="14">
    <location>
        <position position="274"/>
    </location>
    <ligand>
        <name>urate</name>
        <dbReference type="ChEBI" id="CHEBI:17775"/>
    </ligand>
</feature>
<accession>A0A8J5T3G4</accession>
<feature type="binding site" evidence="14">
    <location>
        <position position="301"/>
    </location>
    <ligand>
        <name>5-hydroxyisourate</name>
        <dbReference type="ChEBI" id="CHEBI:18072"/>
    </ligand>
</feature>
<comment type="caution">
    <text evidence="16">The sequence shown here is derived from an EMBL/GenBank/DDBJ whole genome shotgun (WGS) entry which is preliminary data.</text>
</comment>
<dbReference type="PIRSF" id="PIRSF000241">
    <property type="entry name" value="Urate_oxidase"/>
    <property type="match status" value="1"/>
</dbReference>
<keyword evidence="9 12" id="KW-0576">Peroxisome</keyword>
<comment type="pathway">
    <text evidence="3 12">Purine metabolism; urate degradation; (S)-allantoin from urate: step 1/3.</text>
</comment>
<dbReference type="GO" id="GO:0006145">
    <property type="term" value="P:purine nucleobase catabolic process"/>
    <property type="evidence" value="ECO:0007669"/>
    <property type="project" value="TreeGrafter"/>
</dbReference>
<evidence type="ECO:0000256" key="11">
    <source>
        <dbReference type="ARBA" id="ARBA00048818"/>
    </source>
</evidence>
<feature type="active site" description="Charge relay system" evidence="13">
    <location>
        <position position="303"/>
    </location>
</feature>
<dbReference type="GO" id="GO:0019628">
    <property type="term" value="P:urate catabolic process"/>
    <property type="evidence" value="ECO:0007669"/>
    <property type="project" value="UniProtKB-UniPathway"/>
</dbReference>
<evidence type="ECO:0000256" key="6">
    <source>
        <dbReference type="ARBA" id="ARBA00017098"/>
    </source>
</evidence>
<name>A0A8J5T3G4_HOMAM</name>
<evidence type="ECO:0000256" key="3">
    <source>
        <dbReference type="ARBA" id="ARBA00004831"/>
    </source>
</evidence>
<evidence type="ECO:0000313" key="16">
    <source>
        <dbReference type="EMBL" id="KAG7172529.1"/>
    </source>
</evidence>
<feature type="binding site" evidence="14">
    <location>
        <position position="107"/>
    </location>
    <ligand>
        <name>5-hydroxyisourate</name>
        <dbReference type="ChEBI" id="CHEBI:18072"/>
    </ligand>
</feature>
<dbReference type="NCBIfam" id="TIGR03383">
    <property type="entry name" value="urate_oxi"/>
    <property type="match status" value="1"/>
</dbReference>
<feature type="binding site" evidence="14">
    <location>
        <position position="226"/>
    </location>
    <ligand>
        <name>urate</name>
        <dbReference type="ChEBI" id="CHEBI:17775"/>
    </ligand>
</feature>
<dbReference type="EC" id="1.7.3.3" evidence="5 12"/>
<feature type="binding site" evidence="14">
    <location>
        <position position="301"/>
    </location>
    <ligand>
        <name>urate</name>
        <dbReference type="ChEBI" id="CHEBI:17775"/>
    </ligand>
</feature>
<dbReference type="GO" id="GO:0005777">
    <property type="term" value="C:peroxisome"/>
    <property type="evidence" value="ECO:0007669"/>
    <property type="project" value="UniProtKB-SubCell"/>
</dbReference>
<dbReference type="GO" id="GO:0004846">
    <property type="term" value="F:urate oxidase activity"/>
    <property type="evidence" value="ECO:0007669"/>
    <property type="project" value="UniProtKB-EC"/>
</dbReference>
<feature type="binding site" evidence="14">
    <location>
        <position position="108"/>
    </location>
    <ligand>
        <name>urate</name>
        <dbReference type="ChEBI" id="CHEBI:17775"/>
    </ligand>
</feature>
<evidence type="ECO:0000256" key="15">
    <source>
        <dbReference type="RuleBase" id="RU004455"/>
    </source>
</evidence>
<protein>
    <recommendedName>
        <fullName evidence="6 12">Uricase</fullName>
        <ecNumber evidence="5 12">1.7.3.3</ecNumber>
    </recommendedName>
    <alternativeName>
        <fullName evidence="10 12">Urate oxidase</fullName>
    </alternativeName>
</protein>
<evidence type="ECO:0000256" key="9">
    <source>
        <dbReference type="ARBA" id="ARBA00023140"/>
    </source>
</evidence>
<dbReference type="UniPathway" id="UPA00394">
    <property type="reaction ID" value="UER00650"/>
</dbReference>
<dbReference type="AlphaFoldDB" id="A0A8J5T3G4"/>
<feature type="binding site" evidence="14">
    <location>
        <position position="274"/>
    </location>
    <ligand>
        <name>5-hydroxyisourate</name>
        <dbReference type="ChEBI" id="CHEBI:18072"/>
    </ligand>
</feature>
<evidence type="ECO:0000256" key="4">
    <source>
        <dbReference type="ARBA" id="ARBA00009760"/>
    </source>
</evidence>
<gene>
    <name evidence="16" type="primary">Uro-L</name>
    <name evidence="16" type="ORF">Hamer_G022184</name>
</gene>
<dbReference type="InterPro" id="IPR002042">
    <property type="entry name" value="Uricase"/>
</dbReference>
<evidence type="ECO:0000256" key="5">
    <source>
        <dbReference type="ARBA" id="ARBA00012598"/>
    </source>
</evidence>
<proteinExistence type="inferred from homology"/>